<evidence type="ECO:0000259" key="9">
    <source>
        <dbReference type="Pfam" id="PF00266"/>
    </source>
</evidence>
<keyword evidence="5" id="KW-0663">Pyridoxal phosphate</keyword>
<evidence type="ECO:0000256" key="7">
    <source>
        <dbReference type="ARBA" id="ARBA00023014"/>
    </source>
</evidence>
<feature type="region of interest" description="Disordered" evidence="8">
    <location>
        <begin position="1"/>
        <end position="43"/>
    </location>
</feature>
<gene>
    <name evidence="10" type="ORF">HKI87_10g61750</name>
</gene>
<keyword evidence="4" id="KW-0479">Metal-binding</keyword>
<evidence type="ECO:0000256" key="3">
    <source>
        <dbReference type="ARBA" id="ARBA00022679"/>
    </source>
</evidence>
<accession>A0AAX4PFB6</accession>
<dbReference type="GO" id="GO:0046872">
    <property type="term" value="F:metal ion binding"/>
    <property type="evidence" value="ECO:0007669"/>
    <property type="project" value="UniProtKB-KW"/>
</dbReference>
<keyword evidence="7" id="KW-0411">Iron-sulfur</keyword>
<dbReference type="Gene3D" id="1.10.260.50">
    <property type="match status" value="1"/>
</dbReference>
<evidence type="ECO:0000256" key="8">
    <source>
        <dbReference type="SAM" id="MobiDB-lite"/>
    </source>
</evidence>
<dbReference type="InterPro" id="IPR016454">
    <property type="entry name" value="Cysteine_dSase"/>
</dbReference>
<dbReference type="InterPro" id="IPR015422">
    <property type="entry name" value="PyrdxlP-dep_Trfase_small"/>
</dbReference>
<dbReference type="Proteomes" id="UP001472866">
    <property type="component" value="Chromosome 10"/>
</dbReference>
<name>A0AAX4PFB6_9CHLO</name>
<dbReference type="InterPro" id="IPR015424">
    <property type="entry name" value="PyrdxlP-dep_Trfase"/>
</dbReference>
<evidence type="ECO:0000256" key="5">
    <source>
        <dbReference type="ARBA" id="ARBA00022898"/>
    </source>
</evidence>
<keyword evidence="11" id="KW-1185">Reference proteome</keyword>
<reference evidence="10 11" key="1">
    <citation type="submission" date="2024-03" db="EMBL/GenBank/DDBJ databases">
        <title>Complete genome sequence of the green alga Chloropicon roscoffensis RCC1871.</title>
        <authorList>
            <person name="Lemieux C."/>
            <person name="Pombert J.-F."/>
            <person name="Otis C."/>
            <person name="Turmel M."/>
        </authorList>
    </citation>
    <scope>NUCLEOTIDE SEQUENCE [LARGE SCALE GENOMIC DNA]</scope>
    <source>
        <strain evidence="10 11">RCC1871</strain>
    </source>
</reference>
<dbReference type="GO" id="GO:0016740">
    <property type="term" value="F:transferase activity"/>
    <property type="evidence" value="ECO:0007669"/>
    <property type="project" value="UniProtKB-KW"/>
</dbReference>
<comment type="similarity">
    <text evidence="2">Belongs to the class-V pyridoxal-phosphate-dependent aminotransferase family. NifS/IscS subfamily.</text>
</comment>
<dbReference type="AlphaFoldDB" id="A0AAX4PFB6"/>
<dbReference type="InterPro" id="IPR000192">
    <property type="entry name" value="Aminotrans_V_dom"/>
</dbReference>
<sequence length="441" mass="46052">MELGAITRGTGPKVSLSRQATATQRARMSATARHASEGGGVSESPLGGAEKAACIYLDWNATTPIYEEVADEMRPYLTHFGNPSSSHAYGRPSKAAVKYGRDRVANLMGCSSSEVFFVGSGSEADNWAIASAIKRGKQLASCTGRPHVVTSNIEHPAILEALRAYQADGLCDFTLVEVDGEGTVCPSAVERAVTENTVLVTIMHSNNEVGAVQDISSIAKAAKRAKRDVLVHTDAAQSFGKVCVNVKELGVDLCTLVGHKLGAPKGIGALFIDESVTAFPNFLFGGGQEGGRRAGTENVLLISGLGKACEIASRDGPGISSWMKSRRDQLRDRILAGLVPVPVRINGQGDGRGLPNTLSISIAQCNASEVLAELSEDVAASAGAACHSGGAGVSSVLTAIGLDESHARGTLRLSTGRLTTEREVDRAAELLCASIQKNLKV</sequence>
<dbReference type="Pfam" id="PF00266">
    <property type="entry name" value="Aminotran_5"/>
    <property type="match status" value="1"/>
</dbReference>
<organism evidence="10 11">
    <name type="scientific">Chloropicon roscoffensis</name>
    <dbReference type="NCBI Taxonomy" id="1461544"/>
    <lineage>
        <taxon>Eukaryota</taxon>
        <taxon>Viridiplantae</taxon>
        <taxon>Chlorophyta</taxon>
        <taxon>Chloropicophyceae</taxon>
        <taxon>Chloropicales</taxon>
        <taxon>Chloropicaceae</taxon>
        <taxon>Chloropicon</taxon>
    </lineage>
</organism>
<dbReference type="InterPro" id="IPR015421">
    <property type="entry name" value="PyrdxlP-dep_Trfase_major"/>
</dbReference>
<keyword evidence="6" id="KW-0408">Iron</keyword>
<dbReference type="PANTHER" id="PTHR11601:SF34">
    <property type="entry name" value="CYSTEINE DESULFURASE"/>
    <property type="match status" value="1"/>
</dbReference>
<dbReference type="GO" id="GO:0051536">
    <property type="term" value="F:iron-sulfur cluster binding"/>
    <property type="evidence" value="ECO:0007669"/>
    <property type="project" value="UniProtKB-KW"/>
</dbReference>
<evidence type="ECO:0000256" key="6">
    <source>
        <dbReference type="ARBA" id="ARBA00023004"/>
    </source>
</evidence>
<evidence type="ECO:0000256" key="2">
    <source>
        <dbReference type="ARBA" id="ARBA00006490"/>
    </source>
</evidence>
<evidence type="ECO:0000313" key="11">
    <source>
        <dbReference type="Proteomes" id="UP001472866"/>
    </source>
</evidence>
<comment type="cofactor">
    <cofactor evidence="1">
        <name>pyridoxal 5'-phosphate</name>
        <dbReference type="ChEBI" id="CHEBI:597326"/>
    </cofactor>
</comment>
<evidence type="ECO:0000256" key="1">
    <source>
        <dbReference type="ARBA" id="ARBA00001933"/>
    </source>
</evidence>
<proteinExistence type="inferred from homology"/>
<evidence type="ECO:0000256" key="4">
    <source>
        <dbReference type="ARBA" id="ARBA00022723"/>
    </source>
</evidence>
<dbReference type="Gene3D" id="3.40.640.10">
    <property type="entry name" value="Type I PLP-dependent aspartate aminotransferase-like (Major domain)"/>
    <property type="match status" value="1"/>
</dbReference>
<dbReference type="SUPFAM" id="SSF53383">
    <property type="entry name" value="PLP-dependent transferases"/>
    <property type="match status" value="1"/>
</dbReference>
<feature type="compositionally biased region" description="Polar residues" evidence="8">
    <location>
        <begin position="16"/>
        <end position="26"/>
    </location>
</feature>
<keyword evidence="3" id="KW-0808">Transferase</keyword>
<feature type="domain" description="Aminotransferase class V" evidence="9">
    <location>
        <begin position="55"/>
        <end position="426"/>
    </location>
</feature>
<dbReference type="Gene3D" id="3.90.1150.10">
    <property type="entry name" value="Aspartate Aminotransferase, domain 1"/>
    <property type="match status" value="1"/>
</dbReference>
<dbReference type="EMBL" id="CP151510">
    <property type="protein sequence ID" value="WZN64618.1"/>
    <property type="molecule type" value="Genomic_DNA"/>
</dbReference>
<dbReference type="PANTHER" id="PTHR11601">
    <property type="entry name" value="CYSTEINE DESULFURYLASE FAMILY MEMBER"/>
    <property type="match status" value="1"/>
</dbReference>
<protein>
    <submittedName>
        <fullName evidence="10">Cysteine desulfurase</fullName>
    </submittedName>
</protein>
<evidence type="ECO:0000313" key="10">
    <source>
        <dbReference type="EMBL" id="WZN64618.1"/>
    </source>
</evidence>
<dbReference type="PIRSF" id="PIRSF005572">
    <property type="entry name" value="NifS"/>
    <property type="match status" value="1"/>
</dbReference>